<feature type="region of interest" description="Disordered" evidence="1">
    <location>
        <begin position="229"/>
        <end position="254"/>
    </location>
</feature>
<dbReference type="EMBL" id="JAFFZM010000012">
    <property type="protein sequence ID" value="MBO8200709.1"/>
    <property type="molecule type" value="Genomic_DNA"/>
</dbReference>
<dbReference type="Proteomes" id="UP000721954">
    <property type="component" value="Unassembled WGS sequence"/>
</dbReference>
<feature type="chain" id="PRO_5045323664" evidence="2">
    <location>
        <begin position="27"/>
        <end position="254"/>
    </location>
</feature>
<dbReference type="RefSeq" id="WP_209212323.1">
    <property type="nucleotide sequence ID" value="NZ_JAFFZM010000012.1"/>
</dbReference>
<proteinExistence type="predicted"/>
<accession>A0ABS3XZC8</accession>
<comment type="caution">
    <text evidence="3">The sequence shown here is derived from an EMBL/GenBank/DDBJ whole genome shotgun (WGS) entry which is preliminary data.</text>
</comment>
<keyword evidence="4" id="KW-1185">Reference proteome</keyword>
<evidence type="ECO:0000313" key="4">
    <source>
        <dbReference type="Proteomes" id="UP000721954"/>
    </source>
</evidence>
<keyword evidence="2" id="KW-0732">Signal</keyword>
<evidence type="ECO:0000256" key="1">
    <source>
        <dbReference type="SAM" id="MobiDB-lite"/>
    </source>
</evidence>
<evidence type="ECO:0000256" key="2">
    <source>
        <dbReference type="SAM" id="SignalP"/>
    </source>
</evidence>
<feature type="compositionally biased region" description="Gly residues" evidence="1">
    <location>
        <begin position="245"/>
        <end position="254"/>
    </location>
</feature>
<dbReference type="InterPro" id="IPR021373">
    <property type="entry name" value="DUF2993"/>
</dbReference>
<sequence>MRIRRTVLIPAAALATVLTAGGGANAFVEHKAQERVAEEARSRLGANADVHAELTDPLAGLKTLTGQVGTVRINADGVRHEGTSFAVDAALHGVSTDGSATSGSATVTVGYDELAERLPKPLRGMKPGTDGSHLTLSGTVGGLGIPVSVLNKVSADPDGLTVTPDSVRVMGQRMKLDTLTSLPGMEQFADDLGPRTVGLGQLPEGVRLTDAKPSDDGLALTFRFSPDVLRAADAPGGPSGNTSGDSGGSGDTGT</sequence>
<protein>
    <submittedName>
        <fullName evidence="3">DUF2993 domain-containing protein</fullName>
    </submittedName>
</protein>
<evidence type="ECO:0000313" key="3">
    <source>
        <dbReference type="EMBL" id="MBO8200709.1"/>
    </source>
</evidence>
<gene>
    <name evidence="3" type="ORF">JW613_20690</name>
</gene>
<reference evidence="3 4" key="1">
    <citation type="submission" date="2021-02" db="EMBL/GenBank/DDBJ databases">
        <title>Streptomyces spirodelae sp. nov., isolated from duckweed.</title>
        <authorList>
            <person name="Saimee Y."/>
            <person name="Duangmal K."/>
        </authorList>
    </citation>
    <scope>NUCLEOTIDE SEQUENCE [LARGE SCALE GENOMIC DNA]</scope>
    <source>
        <strain evidence="3 4">DSM 42105</strain>
    </source>
</reference>
<name>A0ABS3XZC8_9ACTN</name>
<feature type="signal peptide" evidence="2">
    <location>
        <begin position="1"/>
        <end position="26"/>
    </location>
</feature>
<organism evidence="3 4">
    <name type="scientific">Streptomyces smyrnaeus</name>
    <dbReference type="NCBI Taxonomy" id="1387713"/>
    <lineage>
        <taxon>Bacteria</taxon>
        <taxon>Bacillati</taxon>
        <taxon>Actinomycetota</taxon>
        <taxon>Actinomycetes</taxon>
        <taxon>Kitasatosporales</taxon>
        <taxon>Streptomycetaceae</taxon>
        <taxon>Streptomyces</taxon>
    </lineage>
</organism>
<dbReference type="GeneID" id="96261041"/>
<dbReference type="Pfam" id="PF11209">
    <property type="entry name" value="LmeA"/>
    <property type="match status" value="1"/>
</dbReference>